<accession>A0A160TEH5</accession>
<organism evidence="1">
    <name type="scientific">hydrothermal vent metagenome</name>
    <dbReference type="NCBI Taxonomy" id="652676"/>
    <lineage>
        <taxon>unclassified sequences</taxon>
        <taxon>metagenomes</taxon>
        <taxon>ecological metagenomes</taxon>
    </lineage>
</organism>
<dbReference type="InterPro" id="IPR009593">
    <property type="entry name" value="DUF1203"/>
</dbReference>
<dbReference type="AlphaFoldDB" id="A0A160TEH5"/>
<dbReference type="PIRSF" id="PIRSF034110">
    <property type="entry name" value="DUF1203"/>
    <property type="match status" value="1"/>
</dbReference>
<evidence type="ECO:0008006" key="2">
    <source>
        <dbReference type="Google" id="ProtNLM"/>
    </source>
</evidence>
<dbReference type="EMBL" id="CZQE01000003">
    <property type="protein sequence ID" value="CUS43065.1"/>
    <property type="molecule type" value="Genomic_DNA"/>
</dbReference>
<dbReference type="Pfam" id="PF06718">
    <property type="entry name" value="DUF1203"/>
    <property type="match status" value="1"/>
</dbReference>
<name>A0A160TEH5_9ZZZZ</name>
<evidence type="ECO:0000313" key="1">
    <source>
        <dbReference type="EMBL" id="CUS43065.1"/>
    </source>
</evidence>
<protein>
    <recommendedName>
        <fullName evidence="2">DUF1203 domain-containing protein</fullName>
    </recommendedName>
</protein>
<proteinExistence type="predicted"/>
<reference evidence="1" key="1">
    <citation type="submission" date="2015-10" db="EMBL/GenBank/DDBJ databases">
        <authorList>
            <person name="Gilbert D.G."/>
        </authorList>
    </citation>
    <scope>NUCLEOTIDE SEQUENCE</scope>
</reference>
<sequence length="156" mass="16803">MSGFAIAGLDPAPFVPLYGFDAAALVGLGVVRMAVTRRPGFPCRISLEDAAPGEHVLLLNYEHLPVDSPYRQRHAIFVREGVTAAARFENEVPEQLATRTLSVRAYDAGGMMTAADLTEGRDLGVLIDRLFADPAVAYLHAHNAKPGCFAARIDRA</sequence>
<gene>
    <name evidence="1" type="ORF">MGWOODY_Smn2982</name>
</gene>